<dbReference type="EMBL" id="GISG01008208">
    <property type="protein sequence ID" value="MBA4615658.1"/>
    <property type="molecule type" value="Transcribed_RNA"/>
</dbReference>
<dbReference type="PANTHER" id="PTHR27006">
    <property type="entry name" value="PROMASTIGOTE SURFACE ANTIGEN PROTEIN PSA"/>
    <property type="match status" value="1"/>
</dbReference>
<evidence type="ECO:0000313" key="1">
    <source>
        <dbReference type="EMBL" id="MBA4615658.1"/>
    </source>
</evidence>
<name>A0A7C8YDL6_OPUST</name>
<dbReference type="PANTHER" id="PTHR27006:SF616">
    <property type="entry name" value="CYSTEINE-RICH RECEPTOR-LIKE PROTEIN KINASE 10"/>
    <property type="match status" value="1"/>
</dbReference>
<proteinExistence type="predicted"/>
<dbReference type="AlphaFoldDB" id="A0A7C8YDL6"/>
<sequence length="105" mass="11861">MSIVDESLSVNSRIEMMRCIHIGMLCIQEDAADRPTMSAIVVMMSSQSFTLPVPSHPPFVTRTMTLLNTHSSMRTISENSKRKSLTYSSFFGGTRESLNFFCHHQ</sequence>
<protein>
    <recommendedName>
        <fullName evidence="2">Receptor protein serine/threonine kinase</fullName>
    </recommendedName>
</protein>
<evidence type="ECO:0008006" key="2">
    <source>
        <dbReference type="Google" id="ProtNLM"/>
    </source>
</evidence>
<reference evidence="1" key="1">
    <citation type="journal article" date="2013" name="J. Plant Res.">
        <title>Effect of fungi and light on seed germination of three Opuntia species from semiarid lands of central Mexico.</title>
        <authorList>
            <person name="Delgado-Sanchez P."/>
            <person name="Jimenez-Bremont J.F."/>
            <person name="Guerrero-Gonzalez Mde L."/>
            <person name="Flores J."/>
        </authorList>
    </citation>
    <scope>NUCLEOTIDE SEQUENCE</scope>
    <source>
        <tissue evidence="1">Cladode</tissue>
    </source>
</reference>
<accession>A0A7C8YDL6</accession>
<organism evidence="1">
    <name type="scientific">Opuntia streptacantha</name>
    <name type="common">Prickly pear cactus</name>
    <name type="synonym">Opuntia cardona</name>
    <dbReference type="NCBI Taxonomy" id="393608"/>
    <lineage>
        <taxon>Eukaryota</taxon>
        <taxon>Viridiplantae</taxon>
        <taxon>Streptophyta</taxon>
        <taxon>Embryophyta</taxon>
        <taxon>Tracheophyta</taxon>
        <taxon>Spermatophyta</taxon>
        <taxon>Magnoliopsida</taxon>
        <taxon>eudicotyledons</taxon>
        <taxon>Gunneridae</taxon>
        <taxon>Pentapetalae</taxon>
        <taxon>Caryophyllales</taxon>
        <taxon>Cactineae</taxon>
        <taxon>Cactaceae</taxon>
        <taxon>Opuntioideae</taxon>
        <taxon>Opuntia</taxon>
    </lineage>
</organism>
<reference evidence="1" key="2">
    <citation type="submission" date="2020-07" db="EMBL/GenBank/DDBJ databases">
        <authorList>
            <person name="Vera ALvarez R."/>
            <person name="Arias-Moreno D.M."/>
            <person name="Jimenez-Jacinto V."/>
            <person name="Jimenez-Bremont J.F."/>
            <person name="Swaminathan K."/>
            <person name="Moose S.P."/>
            <person name="Guerrero-Gonzalez M.L."/>
            <person name="Marino-Ramirez L."/>
            <person name="Landsman D."/>
            <person name="Rodriguez-Kessler M."/>
            <person name="Delgado-Sanchez P."/>
        </authorList>
    </citation>
    <scope>NUCLEOTIDE SEQUENCE</scope>
    <source>
        <tissue evidence="1">Cladode</tissue>
    </source>
</reference>